<dbReference type="Proteomes" id="UP000030321">
    <property type="component" value="Unassembled WGS sequence"/>
</dbReference>
<dbReference type="AlphaFoldDB" id="A0A0A1VXL8"/>
<evidence type="ECO:0000313" key="1">
    <source>
        <dbReference type="EMBL" id="GAL94552.1"/>
    </source>
</evidence>
<accession>A0A0A1VXL8</accession>
<proteinExistence type="predicted"/>
<sequence>MVLDIDKHAIWYAKCDRCGQIWLEAGQFSQYKQNFARKGVIDLAKQVLLL</sequence>
<comment type="caution">
    <text evidence="1">The sequence shown here is derived from an EMBL/GenBank/DDBJ whole genome shotgun (WGS) entry which is preliminary data.</text>
</comment>
<evidence type="ECO:0008006" key="3">
    <source>
        <dbReference type="Google" id="ProtNLM"/>
    </source>
</evidence>
<gene>
    <name evidence="1" type="ORF">N44_03132</name>
</gene>
<dbReference type="RefSeq" id="WP_193745632.1">
    <property type="nucleotide sequence ID" value="NZ_BBPA01000058.1"/>
</dbReference>
<name>A0A0A1VXL8_MICAE</name>
<protein>
    <recommendedName>
        <fullName evidence="3">Transcription factor zinc-finger domain-containing protein</fullName>
    </recommendedName>
</protein>
<dbReference type="EMBL" id="BBPA01000058">
    <property type="protein sequence ID" value="GAL94552.1"/>
    <property type="molecule type" value="Genomic_DNA"/>
</dbReference>
<organism evidence="1 2">
    <name type="scientific">Microcystis aeruginosa NIES-44</name>
    <dbReference type="NCBI Taxonomy" id="449439"/>
    <lineage>
        <taxon>Bacteria</taxon>
        <taxon>Bacillati</taxon>
        <taxon>Cyanobacteriota</taxon>
        <taxon>Cyanophyceae</taxon>
        <taxon>Oscillatoriophycideae</taxon>
        <taxon>Chroococcales</taxon>
        <taxon>Microcystaceae</taxon>
        <taxon>Microcystis</taxon>
    </lineage>
</organism>
<evidence type="ECO:0000313" key="2">
    <source>
        <dbReference type="Proteomes" id="UP000030321"/>
    </source>
</evidence>
<reference evidence="2" key="1">
    <citation type="journal article" date="2015" name="Genome">
        <title>Whole Genome Sequence of the Non-Microcystin-Producing Microcystis aeruginosa Strain NIES-44.</title>
        <authorList>
            <person name="Okano K."/>
            <person name="Miyata N."/>
            <person name="Ozaki Y."/>
        </authorList>
    </citation>
    <scope>NUCLEOTIDE SEQUENCE [LARGE SCALE GENOMIC DNA]</scope>
    <source>
        <strain evidence="2">NIES-44</strain>
    </source>
</reference>